<name>A0A1Z3N8S1_BDEBC</name>
<gene>
    <name evidence="3" type="ORF">B9G79_09820</name>
</gene>
<dbReference type="AlphaFoldDB" id="A0A1Z3N8S1"/>
<accession>A0A1Z3N8S1</accession>
<dbReference type="InterPro" id="IPR003646">
    <property type="entry name" value="SH3-like_bac-type"/>
</dbReference>
<evidence type="ECO:0000313" key="4">
    <source>
        <dbReference type="Proteomes" id="UP000197003"/>
    </source>
</evidence>
<dbReference type="OrthoDB" id="5288231at2"/>
<proteinExistence type="predicted"/>
<dbReference type="SUPFAM" id="SSF110296">
    <property type="entry name" value="Oligoxyloglucan reducing end-specific cellobiohydrolase"/>
    <property type="match status" value="1"/>
</dbReference>
<feature type="domain" description="SH3b" evidence="2">
    <location>
        <begin position="173"/>
        <end position="217"/>
    </location>
</feature>
<dbReference type="Gene3D" id="2.130.10.10">
    <property type="entry name" value="YVTN repeat-like/Quinoprotein amine dehydrogenase"/>
    <property type="match status" value="1"/>
</dbReference>
<dbReference type="Proteomes" id="UP000197003">
    <property type="component" value="Chromosome"/>
</dbReference>
<feature type="chain" id="PRO_5013346147" description="SH3b domain-containing protein" evidence="1">
    <location>
        <begin position="33"/>
        <end position="470"/>
    </location>
</feature>
<sequence>MRAPSLKPQNRTMRSAFFLSLSFIFSSPSTFAALATDASKAVSFYRSKTSAFPSGQVSRTSLENSLRRTEMEASFTVSWDRKSYSLSGDRLIRDIQVARFVETRSPVTLLSLNRSDSSLVKSVPGGHQLELLECDDYWARVKERNSTTQGWLPLHLLTTRHDDPGVYMNLIDTYVRTEPSSFGKVLTTLPRLKRVIPLEVTASFLKIQYNGKVGFVDITHFVNRADFATLAYHPKKNWMTVAFRNNNKILTKKGENVDMSEVLGYVTSPLRAIVIRPDSTSYGPPLRARVEIQKPEAVIWGISRVDGHGDVWWKKTDLLLPQNPVVEPSKQILTDTLLKREIYSIAFESKTSVRGLVSSEGIYRTDDGLTWTAIPQFGKQNYPVSIHPSGVWFVGSFKSTNQGKSFEPFIRWDKLAQAIESSYHRNPKILRLTQIEALPNSQIQISVDTGSSRVKLRSSLEGTTWNVVRN</sequence>
<evidence type="ECO:0000259" key="2">
    <source>
        <dbReference type="Pfam" id="PF08239"/>
    </source>
</evidence>
<evidence type="ECO:0000313" key="3">
    <source>
        <dbReference type="EMBL" id="ASD63847.1"/>
    </source>
</evidence>
<keyword evidence="1" id="KW-0732">Signal</keyword>
<evidence type="ECO:0000256" key="1">
    <source>
        <dbReference type="SAM" id="SignalP"/>
    </source>
</evidence>
<feature type="signal peptide" evidence="1">
    <location>
        <begin position="1"/>
        <end position="32"/>
    </location>
</feature>
<reference evidence="3 4" key="1">
    <citation type="submission" date="2017-04" db="EMBL/GenBank/DDBJ databases">
        <title>Whole genome sequence of Bdellovibrio bacteriovorus strain SSB218315.</title>
        <authorList>
            <person name="Oyedara O."/>
            <person name="Rodriguez-Perez M.A."/>
        </authorList>
    </citation>
    <scope>NUCLEOTIDE SEQUENCE [LARGE SCALE GENOMIC DNA]</scope>
    <source>
        <strain evidence="3 4">SSB218315</strain>
    </source>
</reference>
<organism evidence="3 4">
    <name type="scientific">Bdellovibrio bacteriovorus</name>
    <dbReference type="NCBI Taxonomy" id="959"/>
    <lineage>
        <taxon>Bacteria</taxon>
        <taxon>Pseudomonadati</taxon>
        <taxon>Bdellovibrionota</taxon>
        <taxon>Bdellovibrionia</taxon>
        <taxon>Bdellovibrionales</taxon>
        <taxon>Pseudobdellovibrionaceae</taxon>
        <taxon>Bdellovibrio</taxon>
    </lineage>
</organism>
<dbReference type="EMBL" id="CP020946">
    <property type="protein sequence ID" value="ASD63847.1"/>
    <property type="molecule type" value="Genomic_DNA"/>
</dbReference>
<dbReference type="Pfam" id="PF08239">
    <property type="entry name" value="SH3_3"/>
    <property type="match status" value="1"/>
</dbReference>
<protein>
    <recommendedName>
        <fullName evidence="2">SH3b domain-containing protein</fullName>
    </recommendedName>
</protein>
<dbReference type="InterPro" id="IPR015943">
    <property type="entry name" value="WD40/YVTN_repeat-like_dom_sf"/>
</dbReference>